<name>A0A5C2HCZ1_9BACT</name>
<proteinExistence type="predicted"/>
<evidence type="ECO:0000259" key="1">
    <source>
        <dbReference type="Pfam" id="PF02464"/>
    </source>
</evidence>
<evidence type="ECO:0000313" key="3">
    <source>
        <dbReference type="Proteomes" id="UP000322644"/>
    </source>
</evidence>
<dbReference type="EMBL" id="CP036246">
    <property type="protein sequence ID" value="QEP40044.1"/>
    <property type="molecule type" value="Genomic_DNA"/>
</dbReference>
<dbReference type="RefSeq" id="WP_066387675.1">
    <property type="nucleotide sequence ID" value="NZ_CP036246.2"/>
</dbReference>
<dbReference type="SUPFAM" id="SSF142433">
    <property type="entry name" value="CinA-like"/>
    <property type="match status" value="1"/>
</dbReference>
<reference evidence="2 3" key="1">
    <citation type="submission" date="2019-09" db="EMBL/GenBank/DDBJ databases">
        <title>Complete genome sequencing of four Arcobacter species reveals a diverse suite of mobile elements.</title>
        <authorList>
            <person name="Miller W.G."/>
            <person name="Yee E."/>
            <person name="Bono J.L."/>
        </authorList>
    </citation>
    <scope>NUCLEOTIDE SEQUENCE [LARGE SCALE GENOMIC DNA]</scope>
    <source>
        <strain evidence="2 3">CCUG 56899</strain>
    </source>
</reference>
<dbReference type="InterPro" id="IPR008136">
    <property type="entry name" value="CinA_C"/>
</dbReference>
<accession>A0A5C2HCZ1</accession>
<dbReference type="KEGG" id="apoc:APORC_0422"/>
<dbReference type="Gene3D" id="3.90.950.20">
    <property type="entry name" value="CinA-like"/>
    <property type="match status" value="1"/>
</dbReference>
<dbReference type="GO" id="GO:0019159">
    <property type="term" value="F:nicotinamide-nucleotide amidase activity"/>
    <property type="evidence" value="ECO:0007669"/>
    <property type="project" value="UniProtKB-EC"/>
</dbReference>
<dbReference type="NCBIfam" id="TIGR00199">
    <property type="entry name" value="PncC_domain"/>
    <property type="match status" value="1"/>
</dbReference>
<evidence type="ECO:0000313" key="2">
    <source>
        <dbReference type="EMBL" id="QEP40044.1"/>
    </source>
</evidence>
<reference evidence="2 3" key="2">
    <citation type="submission" date="2019-09" db="EMBL/GenBank/DDBJ databases">
        <title>Taxonomic note: a critical rebuttal of the proposed division of the genus Arcobacter into six genera, emended descriptions of Arcobacter anaerophilus and the genus Arcobacter, and an assessment of genus-level boundaries for Epsilonproteobacteria using in silico genomic comparator tools.</title>
        <authorList>
            <person name="On S.L.W."/>
            <person name="Miller W.G."/>
            <person name="Biggs P."/>
            <person name="Cornelius A."/>
            <person name="Vandamme P."/>
        </authorList>
    </citation>
    <scope>NUCLEOTIDE SEQUENCE [LARGE SCALE GENOMIC DNA]</scope>
    <source>
        <strain evidence="2 3">CCUG 56899</strain>
    </source>
</reference>
<gene>
    <name evidence="2" type="primary">pncC</name>
    <name evidence="2" type="ORF">APORC_0422</name>
</gene>
<dbReference type="EC" id="3.5.1.42" evidence="2"/>
<dbReference type="AlphaFoldDB" id="A0A5C2HCZ1"/>
<dbReference type="Proteomes" id="UP000322644">
    <property type="component" value="Chromosome"/>
</dbReference>
<feature type="domain" description="CinA C-terminal" evidence="1">
    <location>
        <begin position="13"/>
        <end position="161"/>
    </location>
</feature>
<organism evidence="2 3">
    <name type="scientific">Arcobacter porcinus</name>
    <dbReference type="NCBI Taxonomy" id="1935204"/>
    <lineage>
        <taxon>Bacteria</taxon>
        <taxon>Pseudomonadati</taxon>
        <taxon>Campylobacterota</taxon>
        <taxon>Epsilonproteobacteria</taxon>
        <taxon>Campylobacterales</taxon>
        <taxon>Arcobacteraceae</taxon>
        <taxon>Arcobacter</taxon>
    </lineage>
</organism>
<dbReference type="Pfam" id="PF02464">
    <property type="entry name" value="CinA"/>
    <property type="match status" value="1"/>
</dbReference>
<keyword evidence="2" id="KW-0378">Hydrolase</keyword>
<dbReference type="InterPro" id="IPR036653">
    <property type="entry name" value="CinA-like_C"/>
</dbReference>
<protein>
    <submittedName>
        <fullName evidence="2">NMN amidohydrolase</fullName>
        <ecNumber evidence="2">3.5.1.42</ecNumber>
    </submittedName>
</protein>
<sequence length="168" mass="18229">MQKKLFSKKDMLKLQNILKKSKKTITCAESCTGGLVASLITKISGSSEIFNGSLVSYSNEIKHKELNVSYDTLNKFGAVSIETVSEMLDGVLDKFNADYAIAISGVAGPNGGTKNKPVGTVVIGISSKSSKKNIKIYKFKGCRESIQKKAAKTSLKKILKFIQKTLDN</sequence>